<comment type="caution">
    <text evidence="5">The sequence shown here is derived from an EMBL/GenBank/DDBJ whole genome shotgun (WGS) entry which is preliminary data.</text>
</comment>
<comment type="similarity">
    <text evidence="1">Belongs to the 'GDSL' lipolytic enzyme family.</text>
</comment>
<name>M5RPN8_9BACT</name>
<evidence type="ECO:0000313" key="6">
    <source>
        <dbReference type="Proteomes" id="UP000011991"/>
    </source>
</evidence>
<dbReference type="InterPro" id="IPR037459">
    <property type="entry name" value="RhgT-like"/>
</dbReference>
<keyword evidence="2" id="KW-0378">Hydrolase</keyword>
<protein>
    <submittedName>
        <fullName evidence="5">Rhamnogalacturonan acetylesterase</fullName>
    </submittedName>
</protein>
<dbReference type="PANTHER" id="PTHR43695">
    <property type="entry name" value="PUTATIVE (AFU_ORTHOLOGUE AFUA_2G17250)-RELATED"/>
    <property type="match status" value="1"/>
</dbReference>
<proteinExistence type="inferred from homology"/>
<dbReference type="EMBL" id="ANOG01000271">
    <property type="protein sequence ID" value="EMI21186.1"/>
    <property type="molecule type" value="Genomic_DNA"/>
</dbReference>
<dbReference type="RefSeq" id="WP_008694267.1">
    <property type="nucleotide sequence ID" value="NZ_ANOG01000271.1"/>
</dbReference>
<keyword evidence="3" id="KW-0472">Membrane</keyword>
<feature type="domain" description="SGNH hydrolase-type esterase" evidence="4">
    <location>
        <begin position="50"/>
        <end position="254"/>
    </location>
</feature>
<dbReference type="InterPro" id="IPR036514">
    <property type="entry name" value="SGNH_hydro_sf"/>
</dbReference>
<reference evidence="5 6" key="1">
    <citation type="journal article" date="2013" name="Mar. Genomics">
        <title>Expression of sulfatases in Rhodopirellula baltica and the diversity of sulfatases in the genus Rhodopirellula.</title>
        <authorList>
            <person name="Wegner C.E."/>
            <person name="Richter-Heitmann T."/>
            <person name="Klindworth A."/>
            <person name="Klockow C."/>
            <person name="Richter M."/>
            <person name="Achstetter T."/>
            <person name="Glockner F.O."/>
            <person name="Harder J."/>
        </authorList>
    </citation>
    <scope>NUCLEOTIDE SEQUENCE [LARGE SCALE GENOMIC DNA]</scope>
    <source>
        <strain evidence="5 6">SM1</strain>
    </source>
</reference>
<organism evidence="5 6">
    <name type="scientific">Rhodopirellula maiorica SM1</name>
    <dbReference type="NCBI Taxonomy" id="1265738"/>
    <lineage>
        <taxon>Bacteria</taxon>
        <taxon>Pseudomonadati</taxon>
        <taxon>Planctomycetota</taxon>
        <taxon>Planctomycetia</taxon>
        <taxon>Pirellulales</taxon>
        <taxon>Pirellulaceae</taxon>
        <taxon>Novipirellula</taxon>
    </lineage>
</organism>
<keyword evidence="3" id="KW-0812">Transmembrane</keyword>
<evidence type="ECO:0000259" key="4">
    <source>
        <dbReference type="Pfam" id="PF13472"/>
    </source>
</evidence>
<dbReference type="PANTHER" id="PTHR43695:SF1">
    <property type="entry name" value="RHAMNOGALACTURONAN ACETYLESTERASE"/>
    <property type="match status" value="1"/>
</dbReference>
<evidence type="ECO:0000256" key="2">
    <source>
        <dbReference type="ARBA" id="ARBA00022801"/>
    </source>
</evidence>
<dbReference type="PROSITE" id="PS51257">
    <property type="entry name" value="PROKAR_LIPOPROTEIN"/>
    <property type="match status" value="1"/>
</dbReference>
<dbReference type="CDD" id="cd01821">
    <property type="entry name" value="Rhamnogalacturan_acetylesterase_like"/>
    <property type="match status" value="2"/>
</dbReference>
<sequence>MMQFSKRLHRYIVTSSVIIQACVFAVAGIAAELRPLPRPANDTLGSLVIIGDSTVRNGDGQGGNGQWGWGEPLAELFDSSKLNVVNRAVGGLSSRTYATAGYWDATKALLKPGDFVIMQFGHNDASPINDEHRARGTIPGVGDEFEEIVNRISGEKETVHTYGWYLRKYIREARERGAHPVACSPVPRKLWNGEKLKRASDNYARWAQEVAESEEVPFIDLNEMIAVRYEALGKEKVESLFADEHTHTSLSGARLNAASVVAGLLTLRLDGLVSQLNKRGREIESADAAHVISPDSRPILADHKTAEVAKTRSEIPTLYLIGDSTVRNGHQDGVGWGEVIDRYFDTDKIDVVNRAIGGRSTRSFMREERWQKVLDELEAGDFVVMQFGHNDGGRVGDARFKRRPALPGVGDDTQAVSFEDGTKELVHSYGWYLSKFCRDAKGKGATPIICSPVPHKNNWHEGRFEPDFVLHRQWCQQVADATDSHFIDLTALIGSRYQQLGETHVDSLFADARTHTNMAGAVVNAECVVAGLKELPARPLKPFLSTLKTR</sequence>
<evidence type="ECO:0000256" key="3">
    <source>
        <dbReference type="SAM" id="Phobius"/>
    </source>
</evidence>
<dbReference type="OrthoDB" id="9807041at2"/>
<evidence type="ECO:0000313" key="5">
    <source>
        <dbReference type="EMBL" id="EMI21186.1"/>
    </source>
</evidence>
<dbReference type="PATRIC" id="fig|1265738.3.peg.1881"/>
<keyword evidence="3" id="KW-1133">Transmembrane helix</keyword>
<accession>M5RPN8</accession>
<dbReference type="Pfam" id="PF13472">
    <property type="entry name" value="Lipase_GDSL_2"/>
    <property type="match status" value="2"/>
</dbReference>
<keyword evidence="6" id="KW-1185">Reference proteome</keyword>
<dbReference type="InterPro" id="IPR013830">
    <property type="entry name" value="SGNH_hydro"/>
</dbReference>
<dbReference type="GO" id="GO:0016788">
    <property type="term" value="F:hydrolase activity, acting on ester bonds"/>
    <property type="evidence" value="ECO:0007669"/>
    <property type="project" value="UniProtKB-ARBA"/>
</dbReference>
<gene>
    <name evidence="5" type="ORF">RMSM_01887</name>
</gene>
<feature type="transmembrane region" description="Helical" evidence="3">
    <location>
        <begin position="12"/>
        <end position="31"/>
    </location>
</feature>
<dbReference type="AlphaFoldDB" id="M5RPN8"/>
<feature type="domain" description="SGNH hydrolase-type esterase" evidence="4">
    <location>
        <begin position="320"/>
        <end position="520"/>
    </location>
</feature>
<evidence type="ECO:0000256" key="1">
    <source>
        <dbReference type="ARBA" id="ARBA00008668"/>
    </source>
</evidence>
<dbReference type="Proteomes" id="UP000011991">
    <property type="component" value="Unassembled WGS sequence"/>
</dbReference>
<dbReference type="Gene3D" id="3.40.50.1110">
    <property type="entry name" value="SGNH hydrolase"/>
    <property type="match status" value="2"/>
</dbReference>
<dbReference type="SUPFAM" id="SSF52266">
    <property type="entry name" value="SGNH hydrolase"/>
    <property type="match status" value="2"/>
</dbReference>